<dbReference type="Proteomes" id="UP000217895">
    <property type="component" value="Chromosome"/>
</dbReference>
<organism evidence="1 2">
    <name type="scientific">Leptolyngbya boryana NIES-2135</name>
    <dbReference type="NCBI Taxonomy" id="1973484"/>
    <lineage>
        <taxon>Bacteria</taxon>
        <taxon>Bacillati</taxon>
        <taxon>Cyanobacteriota</taxon>
        <taxon>Cyanophyceae</taxon>
        <taxon>Leptolyngbyales</taxon>
        <taxon>Leptolyngbyaceae</taxon>
        <taxon>Leptolyngbya group</taxon>
        <taxon>Leptolyngbya</taxon>
    </lineage>
</organism>
<reference evidence="1 2" key="1">
    <citation type="submission" date="2017-06" db="EMBL/GenBank/DDBJ databases">
        <title>Genome sequencing of cyanobaciteial culture collection at National Institute for Environmental Studies (NIES).</title>
        <authorList>
            <person name="Hirose Y."/>
            <person name="Shimura Y."/>
            <person name="Fujisawa T."/>
            <person name="Nakamura Y."/>
            <person name="Kawachi M."/>
        </authorList>
    </citation>
    <scope>NUCLEOTIDE SEQUENCE [LARGE SCALE GENOMIC DNA]</scope>
    <source>
        <strain evidence="1 2">NIES-2135</strain>
    </source>
</reference>
<gene>
    <name evidence="1" type="ORF">NIES2135_21280</name>
</gene>
<keyword evidence="2" id="KW-1185">Reference proteome</keyword>
<accession>A0A1Z4JEU3</accession>
<evidence type="ECO:0000313" key="2">
    <source>
        <dbReference type="Proteomes" id="UP000217895"/>
    </source>
</evidence>
<dbReference type="EMBL" id="AP018203">
    <property type="protein sequence ID" value="BAY55305.1"/>
    <property type="molecule type" value="Genomic_DNA"/>
</dbReference>
<name>A0A1Z4JEU3_LEPBY</name>
<dbReference type="AlphaFoldDB" id="A0A1Z4JEU3"/>
<protein>
    <submittedName>
        <fullName evidence="1">Uncharacterized protein</fullName>
    </submittedName>
</protein>
<proteinExistence type="predicted"/>
<sequence>MMTIDPSDPTTVFLFCPNLEPINYAIAHPDDALKQAQESYPKVERIIVRYREFSCPITAKCMDLV</sequence>
<evidence type="ECO:0000313" key="1">
    <source>
        <dbReference type="EMBL" id="BAY55305.1"/>
    </source>
</evidence>